<dbReference type="Proteomes" id="UP000001299">
    <property type="component" value="Plasmid pCY360"/>
</dbReference>
<gene>
    <name evidence="1" type="ordered locus">bpr_II103</name>
</gene>
<name>E0S3R0_BUTPB</name>
<keyword evidence="1" id="KW-0614">Plasmid</keyword>
<organism evidence="1 2">
    <name type="scientific">Butyrivibrio proteoclasticus (strain ATCC 51982 / DSM 14932 / B316)</name>
    <name type="common">Clostridium proteoclasticum</name>
    <dbReference type="NCBI Taxonomy" id="515622"/>
    <lineage>
        <taxon>Bacteria</taxon>
        <taxon>Bacillati</taxon>
        <taxon>Bacillota</taxon>
        <taxon>Clostridia</taxon>
        <taxon>Lachnospirales</taxon>
        <taxon>Lachnospiraceae</taxon>
        <taxon>Butyrivibrio</taxon>
    </lineage>
</organism>
<dbReference type="HOGENOM" id="CLU_1783281_0_0_9"/>
<sequence>MNNPDKIREKAAAEARYSYSYMKRNRHVYDELFIPSARHKVKMGEPRAEEYLQHTLDECSHYDDGTYIKWKTEVEMGELEESLKTSIEYLKKVDTKAKQTEDAKNLFKKIAEAAPTKELLSEINGMISLDLPGSGTGMAYARILF</sequence>
<geneLocation type="plasmid" evidence="1 2">
    <name>pCY360</name>
</geneLocation>
<protein>
    <submittedName>
        <fullName evidence="1">Uncharacterized protein</fullName>
    </submittedName>
</protein>
<dbReference type="KEGG" id="bpb:bpr_II103"/>
<proteinExistence type="predicted"/>
<dbReference type="EMBL" id="CP001812">
    <property type="protein sequence ID" value="ADL36042.1"/>
    <property type="molecule type" value="Genomic_DNA"/>
</dbReference>
<accession>E0S3R0</accession>
<evidence type="ECO:0000313" key="2">
    <source>
        <dbReference type="Proteomes" id="UP000001299"/>
    </source>
</evidence>
<keyword evidence="2" id="KW-1185">Reference proteome</keyword>
<dbReference type="AlphaFoldDB" id="E0S3R0"/>
<reference evidence="1 2" key="1">
    <citation type="journal article" date="2010" name="PLoS ONE">
        <title>The glycobiome of the rumen bacterium Butyrivibrio proteoclasticus B316(T) highlights adaptation to a polysaccharide-rich environment.</title>
        <authorList>
            <person name="Kelly W.J."/>
            <person name="Leahy S.C."/>
            <person name="Altermann E."/>
            <person name="Yeoman C.J."/>
            <person name="Dunne J.C."/>
            <person name="Kong Z."/>
            <person name="Pacheco D.M."/>
            <person name="Li D."/>
            <person name="Noel S.J."/>
            <person name="Moon C.D."/>
            <person name="Cookson A.L."/>
            <person name="Attwood G.T."/>
        </authorList>
    </citation>
    <scope>NUCLEOTIDE SEQUENCE [LARGE SCALE GENOMIC DNA]</scope>
    <source>
        <strain evidence="2">ATCC 51982 / DSM 14932 / B316</strain>
        <plasmid evidence="2">Plasmid pCY360</plasmid>
    </source>
</reference>
<evidence type="ECO:0000313" key="1">
    <source>
        <dbReference type="EMBL" id="ADL36042.1"/>
    </source>
</evidence>